<feature type="chain" id="PRO_5047439064" description="GPS domain-containing protein" evidence="3">
    <location>
        <begin position="22"/>
        <end position="1343"/>
    </location>
</feature>
<evidence type="ECO:0000256" key="2">
    <source>
        <dbReference type="SAM" id="Phobius"/>
    </source>
</evidence>
<comment type="caution">
    <text evidence="4">The sequence shown here is derived from an EMBL/GenBank/DDBJ whole genome shotgun (WGS) entry which is preliminary data.</text>
</comment>
<evidence type="ECO:0000256" key="3">
    <source>
        <dbReference type="SAM" id="SignalP"/>
    </source>
</evidence>
<feature type="compositionally biased region" description="Acidic residues" evidence="1">
    <location>
        <begin position="1287"/>
        <end position="1299"/>
    </location>
</feature>
<keyword evidence="3" id="KW-0732">Signal</keyword>
<evidence type="ECO:0000313" key="5">
    <source>
        <dbReference type="Proteomes" id="UP001642484"/>
    </source>
</evidence>
<keyword evidence="5" id="KW-1185">Reference proteome</keyword>
<dbReference type="PANTHER" id="PTHR11818">
    <property type="entry name" value="BETA/GAMMA CRYSTALLIN"/>
    <property type="match status" value="1"/>
</dbReference>
<reference evidence="4 5" key="1">
    <citation type="submission" date="2024-02" db="EMBL/GenBank/DDBJ databases">
        <authorList>
            <person name="Chen Y."/>
            <person name="Shah S."/>
            <person name="Dougan E. K."/>
            <person name="Thang M."/>
            <person name="Chan C."/>
        </authorList>
    </citation>
    <scope>NUCLEOTIDE SEQUENCE [LARGE SCALE GENOMIC DNA]</scope>
</reference>
<feature type="compositionally biased region" description="Basic and acidic residues" evidence="1">
    <location>
        <begin position="1240"/>
        <end position="1257"/>
    </location>
</feature>
<dbReference type="InterPro" id="IPR050252">
    <property type="entry name" value="Beta/Gamma-Crystallin"/>
</dbReference>
<protein>
    <recommendedName>
        <fullName evidence="6">GPS domain-containing protein</fullName>
    </recommendedName>
</protein>
<evidence type="ECO:0000313" key="4">
    <source>
        <dbReference type="EMBL" id="CAK9092741.1"/>
    </source>
</evidence>
<feature type="region of interest" description="Disordered" evidence="1">
    <location>
        <begin position="29"/>
        <end position="173"/>
    </location>
</feature>
<evidence type="ECO:0000256" key="1">
    <source>
        <dbReference type="SAM" id="MobiDB-lite"/>
    </source>
</evidence>
<feature type="region of interest" description="Disordered" evidence="1">
    <location>
        <begin position="1240"/>
        <end position="1343"/>
    </location>
</feature>
<name>A0ABP0R0M0_9DINO</name>
<feature type="signal peptide" evidence="3">
    <location>
        <begin position="1"/>
        <end position="21"/>
    </location>
</feature>
<dbReference type="PANTHER" id="PTHR11818:SF50">
    <property type="entry name" value="BETA_GAMMA CRYSTALLIN DOMAIN-CONTAINING PROTEIN 2"/>
    <property type="match status" value="1"/>
</dbReference>
<keyword evidence="2" id="KW-0812">Transmembrane</keyword>
<evidence type="ECO:0008006" key="6">
    <source>
        <dbReference type="Google" id="ProtNLM"/>
    </source>
</evidence>
<feature type="transmembrane region" description="Helical" evidence="2">
    <location>
        <begin position="1205"/>
        <end position="1229"/>
    </location>
</feature>
<dbReference type="EMBL" id="CAXAMN010025117">
    <property type="protein sequence ID" value="CAK9092741.1"/>
    <property type="molecule type" value="Genomic_DNA"/>
</dbReference>
<dbReference type="Proteomes" id="UP001642484">
    <property type="component" value="Unassembled WGS sequence"/>
</dbReference>
<sequence>MSYYVLIWMALGISWPPATRMVFVGTTTTTSSTTSTSSTSSSSTSSSSTSTSSTSSTRSTSTLSYTSTSSTTSSTSSTTTSTTSTTSTSTSSTSSTSTSSTSSTTTSTTSTSTLSHTSTATSSTSSTTSSTSTSTSSTSTSSSTWSTTSFSSSSSTGTTKTSSVTSLTATTTSKTETKTSSVTSLTATTTSKTETKVLSVVALMSAVELRLDFRASDWPLPLETESIVECAELFDSDLVLKLGLLAECRWSAQLLLVQLGPRATLLVGDPIAVTLPGGPEFLRATVARDPMAPLVLVRAALAAPEAALPCARLRFSTDLSSGDAGRVMLVTWTLGNASGLDTAAREAIESRLRRATLASESALDLDPLAEEGSSLEVNVSFQIIVRLTNWQGSSDTAQAYVHVSSTNLAPQMVPATLPEVEIDAQEEVELKVTFQASSCGGGGQVQIQWAYRLHVPLASWQSLESARLVDSNPSPAAVRLEAMSLVPGLQHQFRVQAAFEGSGLDLPALRSEQIFTVSIRPMPRPTVVILGPAVVSARCAFELTSASYASGHAELQQLWSCRDLAADLPCDLGTRASAASLAVPAEALSVGLYNFSLRVWRSLSDMQSSSSGGFGSWLVQVEEAHRPVMVLELSWVEGQRLSIAPNSAAVLAEGRVEQQGACRASDDIAWQWVLVRGDLILASLATQVTSLDTSLSITTADFPTELLERGLSYSYVLLGRPQSSSLPTSGDTLNQTMADLLLARSPSFVADGAPRQGRVELRPVQGEAVTTAFEILTHSWQDEEVDRLVYKFYAFPKASLEKVGLETINWANPESARYFRKQGGKMLRGWAADAESFDQRFSPGEYVLVCRARDHLGAKGIAVSSNFTVTAATLTTEQRAEVLEASLSTADGQQILSTVSALVATESGSDVDAFGSAAGSSLKLVSALQVAAQNLDPTPEVLEEMAVVATSVVDAGRTTSAGAGAVGAVGAGGDATLLETAILLDSCIDLTRQTETGAGRQVATAMLGAINAINEASQTSNETRLPGKVAELVTDLGAAMLSSLDTASWEQVEGPNVTLCVATSASNEVFDNLSIDLSDSNGSRRLQVLDGVKGAMAAMYRNPSAHPFTWADYRDPLAWSGSAVKVLEFQGYSGLATVRVAFPWAPVEGMNSLCVLLDEGSWSSTKGSLSTSIFNDKVVCDFTSDLQGREVLTVALQATVNRLNWFVWMSMLAFTVLIQFLLPCLFGTYKFETRERYRNRQSLKEEERREAWPDESPRPPITALEPRSAVLEPGAERRGTPRNAAESEGEQTVDLEEPVPTELRAELPAKEGAPWVFPPEIGPAELPRAEAEPVEMVESVGTT</sequence>
<accession>A0ABP0R0M0</accession>
<keyword evidence="2" id="KW-0472">Membrane</keyword>
<gene>
    <name evidence="4" type="ORF">CCMP2556_LOCUS44393</name>
</gene>
<organism evidence="4 5">
    <name type="scientific">Durusdinium trenchii</name>
    <dbReference type="NCBI Taxonomy" id="1381693"/>
    <lineage>
        <taxon>Eukaryota</taxon>
        <taxon>Sar</taxon>
        <taxon>Alveolata</taxon>
        <taxon>Dinophyceae</taxon>
        <taxon>Suessiales</taxon>
        <taxon>Symbiodiniaceae</taxon>
        <taxon>Durusdinium</taxon>
    </lineage>
</organism>
<keyword evidence="2" id="KW-1133">Transmembrane helix</keyword>
<proteinExistence type="predicted"/>